<sequence>MVLFYLFLFPVKGVKFILQDKATAMTGVILPADVD</sequence>
<keyword evidence="2" id="KW-1185">Reference proteome</keyword>
<dbReference type="HOGENOM" id="CLU_3366065_0_0_10"/>
<dbReference type="KEGG" id="nso:NIASO_09335"/>
<organism evidence="1 2">
    <name type="scientific">Niabella soli DSM 19437</name>
    <dbReference type="NCBI Taxonomy" id="929713"/>
    <lineage>
        <taxon>Bacteria</taxon>
        <taxon>Pseudomonadati</taxon>
        <taxon>Bacteroidota</taxon>
        <taxon>Chitinophagia</taxon>
        <taxon>Chitinophagales</taxon>
        <taxon>Chitinophagaceae</taxon>
        <taxon>Niabella</taxon>
    </lineage>
</organism>
<gene>
    <name evidence="1" type="ORF">NIASO_09335</name>
</gene>
<evidence type="ECO:0000313" key="1">
    <source>
        <dbReference type="EMBL" id="AHF17530.1"/>
    </source>
</evidence>
<name>W0F3A8_9BACT</name>
<protein>
    <submittedName>
        <fullName evidence="1">Uncharacterized protein</fullName>
    </submittedName>
</protein>
<dbReference type="Proteomes" id="UP000003586">
    <property type="component" value="Chromosome"/>
</dbReference>
<dbReference type="EMBL" id="CP007035">
    <property type="protein sequence ID" value="AHF17530.1"/>
    <property type="molecule type" value="Genomic_DNA"/>
</dbReference>
<reference evidence="1 2" key="1">
    <citation type="submission" date="2013-12" db="EMBL/GenBank/DDBJ databases">
        <authorList>
            <consortium name="DOE Joint Genome Institute"/>
            <person name="Eisen J."/>
            <person name="Huntemann M."/>
            <person name="Han J."/>
            <person name="Chen A."/>
            <person name="Kyrpides N."/>
            <person name="Mavromatis K."/>
            <person name="Markowitz V."/>
            <person name="Palaniappan K."/>
            <person name="Ivanova N."/>
            <person name="Schaumberg A."/>
            <person name="Pati A."/>
            <person name="Liolios K."/>
            <person name="Nordberg H.P."/>
            <person name="Cantor M.N."/>
            <person name="Hua S.X."/>
            <person name="Woyke T."/>
        </authorList>
    </citation>
    <scope>NUCLEOTIDE SEQUENCE [LARGE SCALE GENOMIC DNA]</scope>
    <source>
        <strain evidence="2">DSM 19437</strain>
    </source>
</reference>
<accession>W0F3A8</accession>
<dbReference type="STRING" id="929713.NIASO_09335"/>
<proteinExistence type="predicted"/>
<evidence type="ECO:0000313" key="2">
    <source>
        <dbReference type="Proteomes" id="UP000003586"/>
    </source>
</evidence>
<dbReference type="AlphaFoldDB" id="W0F3A8"/>